<feature type="chain" id="PRO_5016745012" description="DUF4878 domain-containing protein" evidence="1">
    <location>
        <begin position="26"/>
        <end position="116"/>
    </location>
</feature>
<evidence type="ECO:0000256" key="1">
    <source>
        <dbReference type="SAM" id="SignalP"/>
    </source>
</evidence>
<accession>A0A371X438</accession>
<protein>
    <recommendedName>
        <fullName evidence="4">DUF4878 domain-containing protein</fullName>
    </recommendedName>
</protein>
<proteinExistence type="predicted"/>
<gene>
    <name evidence="2" type="ORF">DY251_19595</name>
</gene>
<sequence>MKLRLCLVVIPVILTGCGGSAPSDADISEAFKNAFSQAQQQISGNPFAQALIGAATGGGEVHYGVSNSTCNQTGDIYDCTFKLTVRQGENGPAIGPEKAMHAVFVKMDGKWTMRNN</sequence>
<dbReference type="PROSITE" id="PS51257">
    <property type="entry name" value="PROKAR_LIPOPROTEIN"/>
    <property type="match status" value="1"/>
</dbReference>
<name>A0A371X438_9HYPH</name>
<keyword evidence="1" id="KW-0732">Signal</keyword>
<organism evidence="2 3">
    <name type="scientific">Mesorhizobium denitrificans</name>
    <dbReference type="NCBI Taxonomy" id="2294114"/>
    <lineage>
        <taxon>Bacteria</taxon>
        <taxon>Pseudomonadati</taxon>
        <taxon>Pseudomonadota</taxon>
        <taxon>Alphaproteobacteria</taxon>
        <taxon>Hyphomicrobiales</taxon>
        <taxon>Phyllobacteriaceae</taxon>
        <taxon>Mesorhizobium</taxon>
    </lineage>
</organism>
<dbReference type="Proteomes" id="UP000262379">
    <property type="component" value="Unassembled WGS sequence"/>
</dbReference>
<evidence type="ECO:0008006" key="4">
    <source>
        <dbReference type="Google" id="ProtNLM"/>
    </source>
</evidence>
<dbReference type="EMBL" id="QURN01000020">
    <property type="protein sequence ID" value="RFC63987.1"/>
    <property type="molecule type" value="Genomic_DNA"/>
</dbReference>
<reference evidence="3" key="1">
    <citation type="submission" date="2018-08" db="EMBL/GenBank/DDBJ databases">
        <authorList>
            <person name="Im W.T."/>
        </authorList>
    </citation>
    <scope>NUCLEOTIDE SEQUENCE [LARGE SCALE GENOMIC DNA]</scope>
    <source>
        <strain evidence="3">LA-28</strain>
    </source>
</reference>
<feature type="signal peptide" evidence="1">
    <location>
        <begin position="1"/>
        <end position="25"/>
    </location>
</feature>
<dbReference type="AlphaFoldDB" id="A0A371X438"/>
<comment type="caution">
    <text evidence="2">The sequence shown here is derived from an EMBL/GenBank/DDBJ whole genome shotgun (WGS) entry which is preliminary data.</text>
</comment>
<dbReference type="RefSeq" id="WP_116625607.1">
    <property type="nucleotide sequence ID" value="NZ_QURN01000020.1"/>
</dbReference>
<keyword evidence="3" id="KW-1185">Reference proteome</keyword>
<evidence type="ECO:0000313" key="3">
    <source>
        <dbReference type="Proteomes" id="UP000262379"/>
    </source>
</evidence>
<evidence type="ECO:0000313" key="2">
    <source>
        <dbReference type="EMBL" id="RFC63987.1"/>
    </source>
</evidence>